<feature type="region of interest" description="Disordered" evidence="1">
    <location>
        <begin position="115"/>
        <end position="176"/>
    </location>
</feature>
<organism evidence="3 4">
    <name type="scientific">Euphydryas editha</name>
    <name type="common">Edith's checkerspot</name>
    <dbReference type="NCBI Taxonomy" id="104508"/>
    <lineage>
        <taxon>Eukaryota</taxon>
        <taxon>Metazoa</taxon>
        <taxon>Ecdysozoa</taxon>
        <taxon>Arthropoda</taxon>
        <taxon>Hexapoda</taxon>
        <taxon>Insecta</taxon>
        <taxon>Pterygota</taxon>
        <taxon>Neoptera</taxon>
        <taxon>Endopterygota</taxon>
        <taxon>Lepidoptera</taxon>
        <taxon>Glossata</taxon>
        <taxon>Ditrysia</taxon>
        <taxon>Papilionoidea</taxon>
        <taxon>Nymphalidae</taxon>
        <taxon>Nymphalinae</taxon>
        <taxon>Euphydryas</taxon>
    </lineage>
</organism>
<dbReference type="Proteomes" id="UP001153954">
    <property type="component" value="Unassembled WGS sequence"/>
</dbReference>
<feature type="region of interest" description="Disordered" evidence="1">
    <location>
        <begin position="66"/>
        <end position="90"/>
    </location>
</feature>
<protein>
    <submittedName>
        <fullName evidence="3">Uncharacterized protein</fullName>
    </submittedName>
</protein>
<name>A0AAU9UNT5_EUPED</name>
<accession>A0AAU9UNT5</accession>
<feature type="compositionally biased region" description="Polar residues" evidence="1">
    <location>
        <begin position="70"/>
        <end position="90"/>
    </location>
</feature>
<keyword evidence="2" id="KW-0472">Membrane</keyword>
<feature type="transmembrane region" description="Helical" evidence="2">
    <location>
        <begin position="16"/>
        <end position="38"/>
    </location>
</feature>
<dbReference type="AlphaFoldDB" id="A0AAU9UNT5"/>
<evidence type="ECO:0000256" key="2">
    <source>
        <dbReference type="SAM" id="Phobius"/>
    </source>
</evidence>
<dbReference type="EMBL" id="CAKOGL010000023">
    <property type="protein sequence ID" value="CAH2101269.1"/>
    <property type="molecule type" value="Genomic_DNA"/>
</dbReference>
<keyword evidence="4" id="KW-1185">Reference proteome</keyword>
<sequence>MSFREEDKEKDSSRGLGLGLAAAAAIGVGVGAALYYFINKRTETPTAEGSTTRGWTCESPHTFIEPEDSLCNSDNSYTTLSEHSTTDTSMFEDSLSCKGSHFDSQNDTTEEEYCYWDSETSESSTEDSRSTDETDSESDESNYVTTDTDSDESHDSDLSDWDVTTSLDYPSFEPPLTRNYLENYARNLFMSRNVDKR</sequence>
<gene>
    <name evidence="3" type="ORF">EEDITHA_LOCUS16042</name>
</gene>
<evidence type="ECO:0000256" key="1">
    <source>
        <dbReference type="SAM" id="MobiDB-lite"/>
    </source>
</evidence>
<comment type="caution">
    <text evidence="3">The sequence shown here is derived from an EMBL/GenBank/DDBJ whole genome shotgun (WGS) entry which is preliminary data.</text>
</comment>
<keyword evidence="2" id="KW-0812">Transmembrane</keyword>
<reference evidence="3" key="1">
    <citation type="submission" date="2022-03" db="EMBL/GenBank/DDBJ databases">
        <authorList>
            <person name="Tunstrom K."/>
        </authorList>
    </citation>
    <scope>NUCLEOTIDE SEQUENCE</scope>
</reference>
<evidence type="ECO:0000313" key="4">
    <source>
        <dbReference type="Proteomes" id="UP001153954"/>
    </source>
</evidence>
<keyword evidence="2" id="KW-1133">Transmembrane helix</keyword>
<proteinExistence type="predicted"/>
<evidence type="ECO:0000313" key="3">
    <source>
        <dbReference type="EMBL" id="CAH2101269.1"/>
    </source>
</evidence>